<sequence length="416" mass="46128">MTDDQHERRSRRWSRRRLLTTVGAAGVGAVAGCLSREANGRAGPHQRGGGRPAMFVDRDELAAVAARVDAGEEPWASAYGAFLSDADESLDASPKSVTDDGGGHAFEPSDPDDDSRTDYVAAIEMGDRVRDLGLAYELTGDDAYAERAVEFLDHWFLASDTYMTPELTDSIEQFITLPKLWYGAELVGDHAAWEQVDGEYSELVDWVDTYLGELGTGTPDWVQNMFVWREVAHAAGAVFVGDDEQVAGCFDRLRETAFGQLRSDGLLEEELGRAEGLSYSLYALKAFVTAAELGRHYGESLYEYERHGQSALKLMFDAHAEFFFDPESFDEQYGEAGGFAAREREEGTSAYELAYSYWGDERYLEVVESGGSEITNEPTYVAQHQDAIDSSGRPVRDERLLGWTTLTHGNRFDLDT</sequence>
<feature type="domain" description="Alginate lyase" evidence="4">
    <location>
        <begin position="97"/>
        <end position="329"/>
    </location>
</feature>
<dbReference type="InterPro" id="IPR008929">
    <property type="entry name" value="Chondroitin_lyas"/>
</dbReference>
<dbReference type="GO" id="GO:0016829">
    <property type="term" value="F:lyase activity"/>
    <property type="evidence" value="ECO:0007669"/>
    <property type="project" value="UniProtKB-KW"/>
</dbReference>
<evidence type="ECO:0000313" key="6">
    <source>
        <dbReference type="Proteomes" id="UP001597187"/>
    </source>
</evidence>
<dbReference type="SUPFAM" id="SSF48230">
    <property type="entry name" value="Chondroitin AC/alginate lyase"/>
    <property type="match status" value="1"/>
</dbReference>
<evidence type="ECO:0000256" key="3">
    <source>
        <dbReference type="SAM" id="MobiDB-lite"/>
    </source>
</evidence>
<accession>A0ABD6AR55</accession>
<keyword evidence="6" id="KW-1185">Reference proteome</keyword>
<dbReference type="Proteomes" id="UP001597187">
    <property type="component" value="Unassembled WGS sequence"/>
</dbReference>
<gene>
    <name evidence="5" type="ORF">ACFSBT_02610</name>
</gene>
<keyword evidence="2 5" id="KW-0456">Lyase</keyword>
<dbReference type="InterPro" id="IPR008397">
    <property type="entry name" value="Alginate_lyase_dom"/>
</dbReference>
<dbReference type="Gene3D" id="1.50.10.100">
    <property type="entry name" value="Chondroitin AC/alginate lyase"/>
    <property type="match status" value="1"/>
</dbReference>
<organism evidence="5 6">
    <name type="scientific">Halomarina rubra</name>
    <dbReference type="NCBI Taxonomy" id="2071873"/>
    <lineage>
        <taxon>Archaea</taxon>
        <taxon>Methanobacteriati</taxon>
        <taxon>Methanobacteriota</taxon>
        <taxon>Stenosarchaea group</taxon>
        <taxon>Halobacteria</taxon>
        <taxon>Halobacteriales</taxon>
        <taxon>Natronomonadaceae</taxon>
        <taxon>Halomarina</taxon>
    </lineage>
</organism>
<keyword evidence="1" id="KW-0732">Signal</keyword>
<dbReference type="RefSeq" id="WP_250872158.1">
    <property type="nucleotide sequence ID" value="NZ_JALXFV010000002.1"/>
</dbReference>
<comment type="caution">
    <text evidence="5">The sequence shown here is derived from an EMBL/GenBank/DDBJ whole genome shotgun (WGS) entry which is preliminary data.</text>
</comment>
<name>A0ABD6AR55_9EURY</name>
<evidence type="ECO:0000256" key="2">
    <source>
        <dbReference type="ARBA" id="ARBA00023239"/>
    </source>
</evidence>
<dbReference type="PROSITE" id="PS51318">
    <property type="entry name" value="TAT"/>
    <property type="match status" value="1"/>
</dbReference>
<feature type="region of interest" description="Disordered" evidence="3">
    <location>
        <begin position="90"/>
        <end position="116"/>
    </location>
</feature>
<dbReference type="Pfam" id="PF05426">
    <property type="entry name" value="Alginate_lyase"/>
    <property type="match status" value="1"/>
</dbReference>
<evidence type="ECO:0000313" key="5">
    <source>
        <dbReference type="EMBL" id="MFD1512171.1"/>
    </source>
</evidence>
<protein>
    <submittedName>
        <fullName evidence="5">Alginate lyase family protein</fullName>
    </submittedName>
</protein>
<proteinExistence type="predicted"/>
<reference evidence="5 6" key="1">
    <citation type="journal article" date="2019" name="Int. J. Syst. Evol. Microbiol.">
        <title>The Global Catalogue of Microorganisms (GCM) 10K type strain sequencing project: providing services to taxonomists for standard genome sequencing and annotation.</title>
        <authorList>
            <consortium name="The Broad Institute Genomics Platform"/>
            <consortium name="The Broad Institute Genome Sequencing Center for Infectious Disease"/>
            <person name="Wu L."/>
            <person name="Ma J."/>
        </authorList>
    </citation>
    <scope>NUCLEOTIDE SEQUENCE [LARGE SCALE GENOMIC DNA]</scope>
    <source>
        <strain evidence="5 6">CGMCC 1.12563</strain>
    </source>
</reference>
<dbReference type="AlphaFoldDB" id="A0ABD6AR55"/>
<evidence type="ECO:0000259" key="4">
    <source>
        <dbReference type="Pfam" id="PF05426"/>
    </source>
</evidence>
<dbReference type="InterPro" id="IPR006311">
    <property type="entry name" value="TAT_signal"/>
</dbReference>
<dbReference type="EMBL" id="JBHUDC010000002">
    <property type="protein sequence ID" value="MFD1512171.1"/>
    <property type="molecule type" value="Genomic_DNA"/>
</dbReference>
<evidence type="ECO:0000256" key="1">
    <source>
        <dbReference type="ARBA" id="ARBA00022729"/>
    </source>
</evidence>